<evidence type="ECO:0000259" key="2">
    <source>
        <dbReference type="PROSITE" id="PS51465"/>
    </source>
</evidence>
<dbReference type="EMBL" id="JARQZJ010000110">
    <property type="protein sequence ID" value="KAK9887471.1"/>
    <property type="molecule type" value="Genomic_DNA"/>
</dbReference>
<gene>
    <name evidence="3" type="ORF">WA026_022619</name>
</gene>
<accession>A0AAW1UVH0</accession>
<dbReference type="Pfam" id="PF00050">
    <property type="entry name" value="Kazal_1"/>
    <property type="match status" value="1"/>
</dbReference>
<organism evidence="3 4">
    <name type="scientific">Henosepilachna vigintioctopunctata</name>
    <dbReference type="NCBI Taxonomy" id="420089"/>
    <lineage>
        <taxon>Eukaryota</taxon>
        <taxon>Metazoa</taxon>
        <taxon>Ecdysozoa</taxon>
        <taxon>Arthropoda</taxon>
        <taxon>Hexapoda</taxon>
        <taxon>Insecta</taxon>
        <taxon>Pterygota</taxon>
        <taxon>Neoptera</taxon>
        <taxon>Endopterygota</taxon>
        <taxon>Coleoptera</taxon>
        <taxon>Polyphaga</taxon>
        <taxon>Cucujiformia</taxon>
        <taxon>Coccinelloidea</taxon>
        <taxon>Coccinellidae</taxon>
        <taxon>Epilachninae</taxon>
        <taxon>Epilachnini</taxon>
        <taxon>Henosepilachna</taxon>
    </lineage>
</organism>
<dbReference type="SUPFAM" id="SSF100895">
    <property type="entry name" value="Kazal-type serine protease inhibitors"/>
    <property type="match status" value="1"/>
</dbReference>
<dbReference type="InterPro" id="IPR002350">
    <property type="entry name" value="Kazal_dom"/>
</dbReference>
<feature type="domain" description="Kazal-like" evidence="2">
    <location>
        <begin position="1"/>
        <end position="58"/>
    </location>
</feature>
<comment type="caution">
    <text evidence="3">The sequence shown here is derived from an EMBL/GenBank/DDBJ whole genome shotgun (WGS) entry which is preliminary data.</text>
</comment>
<name>A0AAW1UVH0_9CUCU</name>
<dbReference type="AlphaFoldDB" id="A0AAW1UVH0"/>
<dbReference type="Proteomes" id="UP001431783">
    <property type="component" value="Unassembled WGS sequence"/>
</dbReference>
<feature type="signal peptide" evidence="1">
    <location>
        <begin position="1"/>
        <end position="16"/>
    </location>
</feature>
<protein>
    <recommendedName>
        <fullName evidence="2">Kazal-like domain-containing protein</fullName>
    </recommendedName>
</protein>
<keyword evidence="1" id="KW-0732">Signal</keyword>
<dbReference type="InterPro" id="IPR036058">
    <property type="entry name" value="Kazal_dom_sf"/>
</dbReference>
<dbReference type="PROSITE" id="PS51465">
    <property type="entry name" value="KAZAL_2"/>
    <property type="match status" value="1"/>
</dbReference>
<reference evidence="3 4" key="1">
    <citation type="submission" date="2023-03" db="EMBL/GenBank/DDBJ databases">
        <title>Genome insight into feeding habits of ladybird beetles.</title>
        <authorList>
            <person name="Li H.-S."/>
            <person name="Huang Y.-H."/>
            <person name="Pang H."/>
        </authorList>
    </citation>
    <scope>NUCLEOTIDE SEQUENCE [LARGE SCALE GENOMIC DNA]</scope>
    <source>
        <strain evidence="3">SYSU_2023b</strain>
        <tissue evidence="3">Whole body</tissue>
    </source>
</reference>
<feature type="chain" id="PRO_5043654470" description="Kazal-like domain-containing protein" evidence="1">
    <location>
        <begin position="17"/>
        <end position="62"/>
    </location>
</feature>
<keyword evidence="4" id="KW-1185">Reference proteome</keyword>
<dbReference type="Gene3D" id="3.30.60.30">
    <property type="match status" value="1"/>
</dbReference>
<sequence>MFKLLIFLTLVVFCYSQYGRYPICGSDGNTYESEGHLMMYNGDYGTNVIKLYDGPCHTSSSW</sequence>
<proteinExistence type="predicted"/>
<evidence type="ECO:0000313" key="3">
    <source>
        <dbReference type="EMBL" id="KAK9887471.1"/>
    </source>
</evidence>
<evidence type="ECO:0000313" key="4">
    <source>
        <dbReference type="Proteomes" id="UP001431783"/>
    </source>
</evidence>
<dbReference type="SMART" id="SM00280">
    <property type="entry name" value="KAZAL"/>
    <property type="match status" value="1"/>
</dbReference>
<evidence type="ECO:0000256" key="1">
    <source>
        <dbReference type="SAM" id="SignalP"/>
    </source>
</evidence>